<dbReference type="Gene3D" id="3.30.70.1350">
    <property type="entry name" value="Cation efflux protein, cytoplasmic domain"/>
    <property type="match status" value="1"/>
</dbReference>
<comment type="caution">
    <text evidence="10">The sequence shown here is derived from an EMBL/GenBank/DDBJ whole genome shotgun (WGS) entry which is preliminary data.</text>
</comment>
<dbReference type="NCBIfam" id="TIGR01297">
    <property type="entry name" value="CDF"/>
    <property type="match status" value="1"/>
</dbReference>
<evidence type="ECO:0000259" key="9">
    <source>
        <dbReference type="Pfam" id="PF16916"/>
    </source>
</evidence>
<dbReference type="EMBL" id="QFFZ01000048">
    <property type="protein sequence ID" value="TEB09435.1"/>
    <property type="molecule type" value="Genomic_DNA"/>
</dbReference>
<dbReference type="GO" id="GO:0006882">
    <property type="term" value="P:intracellular zinc ion homeostasis"/>
    <property type="evidence" value="ECO:0007669"/>
    <property type="project" value="TreeGrafter"/>
</dbReference>
<evidence type="ECO:0000259" key="8">
    <source>
        <dbReference type="Pfam" id="PF01545"/>
    </source>
</evidence>
<keyword evidence="3" id="KW-0813">Transport</keyword>
<dbReference type="InterPro" id="IPR002524">
    <property type="entry name" value="Cation_efflux"/>
</dbReference>
<dbReference type="InterPro" id="IPR058533">
    <property type="entry name" value="Cation_efflux_TM"/>
</dbReference>
<evidence type="ECO:0000256" key="3">
    <source>
        <dbReference type="ARBA" id="ARBA00022448"/>
    </source>
</evidence>
<dbReference type="InterPro" id="IPR036837">
    <property type="entry name" value="Cation_efflux_CTD_sf"/>
</dbReference>
<reference evidence="10 11" key="1">
    <citation type="journal article" date="2018" name="Environ. Microbiol.">
        <title>Novel energy conservation strategies and behaviour of Pelotomaculum schinkii driving syntrophic propionate catabolism.</title>
        <authorList>
            <person name="Hidalgo-Ahumada C.A.P."/>
            <person name="Nobu M.K."/>
            <person name="Narihiro T."/>
            <person name="Tamaki H."/>
            <person name="Liu W.T."/>
            <person name="Kamagata Y."/>
            <person name="Stams A.J.M."/>
            <person name="Imachi H."/>
            <person name="Sousa D.Z."/>
        </authorList>
    </citation>
    <scope>NUCLEOTIDE SEQUENCE [LARGE SCALE GENOMIC DNA]</scope>
    <source>
        <strain evidence="10 11">MGP</strain>
    </source>
</reference>
<protein>
    <submittedName>
        <fullName evidence="10">Ferrous-iron efflux pump FieF</fullName>
    </submittedName>
</protein>
<dbReference type="SUPFAM" id="SSF161111">
    <property type="entry name" value="Cation efflux protein transmembrane domain-like"/>
    <property type="match status" value="1"/>
</dbReference>
<evidence type="ECO:0000313" key="11">
    <source>
        <dbReference type="Proteomes" id="UP000297597"/>
    </source>
</evidence>
<feature type="domain" description="Cation efflux protein transmembrane" evidence="8">
    <location>
        <begin position="10"/>
        <end position="202"/>
    </location>
</feature>
<evidence type="ECO:0000256" key="7">
    <source>
        <dbReference type="SAM" id="Phobius"/>
    </source>
</evidence>
<dbReference type="PANTHER" id="PTHR43840">
    <property type="entry name" value="MITOCHONDRIAL METAL TRANSPORTER 1-RELATED"/>
    <property type="match status" value="1"/>
</dbReference>
<dbReference type="InterPro" id="IPR027469">
    <property type="entry name" value="Cation_efflux_TMD_sf"/>
</dbReference>
<feature type="transmembrane region" description="Helical" evidence="7">
    <location>
        <begin position="12"/>
        <end position="32"/>
    </location>
</feature>
<evidence type="ECO:0000313" key="10">
    <source>
        <dbReference type="EMBL" id="TEB09435.1"/>
    </source>
</evidence>
<proteinExistence type="inferred from homology"/>
<feature type="transmembrane region" description="Helical" evidence="7">
    <location>
        <begin position="38"/>
        <end position="55"/>
    </location>
</feature>
<name>A0A4Y7RKC7_9FIRM</name>
<dbReference type="Gene3D" id="1.20.1510.10">
    <property type="entry name" value="Cation efflux protein transmembrane domain"/>
    <property type="match status" value="1"/>
</dbReference>
<keyword evidence="4 7" id="KW-0812">Transmembrane</keyword>
<keyword evidence="5 7" id="KW-1133">Transmembrane helix</keyword>
<dbReference type="GO" id="GO:0005886">
    <property type="term" value="C:plasma membrane"/>
    <property type="evidence" value="ECO:0007669"/>
    <property type="project" value="TreeGrafter"/>
</dbReference>
<dbReference type="Pfam" id="PF01545">
    <property type="entry name" value="Cation_efflux"/>
    <property type="match status" value="1"/>
</dbReference>
<dbReference type="GO" id="GO:0015093">
    <property type="term" value="F:ferrous iron transmembrane transporter activity"/>
    <property type="evidence" value="ECO:0007669"/>
    <property type="project" value="TreeGrafter"/>
</dbReference>
<keyword evidence="11" id="KW-1185">Reference proteome</keyword>
<dbReference type="AlphaFoldDB" id="A0A4Y7RKC7"/>
<evidence type="ECO:0000256" key="1">
    <source>
        <dbReference type="ARBA" id="ARBA00004141"/>
    </source>
</evidence>
<feature type="domain" description="Cation efflux protein cytoplasmic" evidence="9">
    <location>
        <begin position="206"/>
        <end position="284"/>
    </location>
</feature>
<evidence type="ECO:0000256" key="6">
    <source>
        <dbReference type="ARBA" id="ARBA00023136"/>
    </source>
</evidence>
<dbReference type="Pfam" id="PF16916">
    <property type="entry name" value="ZT_dimer"/>
    <property type="match status" value="1"/>
</dbReference>
<dbReference type="RefSeq" id="WP_134215041.1">
    <property type="nucleotide sequence ID" value="NZ_QFFZ01000048.1"/>
</dbReference>
<sequence>MNEKTKVARLSIASNTILTLGKLGIGISMNSVSVISEAIHSGLDLLAAILSFLSVRESAKPADERHQYGHGKFENLASIIEALLILAAAGMIIYNAYPKLFRSAEVHALGLGTVVMGISAAVNFFVSRKLMQVARKTESPALAADAWHLRTDVYTSLGVLAGIVAIKLTGLTIIDPIIAIAVALLIVKAGIDLIRDSMHSILDVNLPEEDEGIIRDILREHSSSFVEFHKLRTRKAGSQRYVDLHLVVPSEWAINKVHTLCDHIEADIKARLKGALVLIHTEPCAMQCRECSQADEEKKRSIKCEPVQGAPTTCRFGPEK</sequence>
<dbReference type="FunFam" id="1.20.1510.10:FF:000006">
    <property type="entry name" value="Divalent cation efflux transporter"/>
    <property type="match status" value="1"/>
</dbReference>
<organism evidence="10 11">
    <name type="scientific">Pelotomaculum propionicicum</name>
    <dbReference type="NCBI Taxonomy" id="258475"/>
    <lineage>
        <taxon>Bacteria</taxon>
        <taxon>Bacillati</taxon>
        <taxon>Bacillota</taxon>
        <taxon>Clostridia</taxon>
        <taxon>Eubacteriales</taxon>
        <taxon>Desulfotomaculaceae</taxon>
        <taxon>Pelotomaculum</taxon>
    </lineage>
</organism>
<comment type="similarity">
    <text evidence="2">Belongs to the cation diffusion facilitator (CDF) transporter (TC 2.A.4) family.</text>
</comment>
<comment type="subcellular location">
    <subcellularLocation>
        <location evidence="1">Membrane</location>
        <topology evidence="1">Multi-pass membrane protein</topology>
    </subcellularLocation>
</comment>
<accession>A0A4Y7RKC7</accession>
<dbReference type="GO" id="GO:0015086">
    <property type="term" value="F:cadmium ion transmembrane transporter activity"/>
    <property type="evidence" value="ECO:0007669"/>
    <property type="project" value="TreeGrafter"/>
</dbReference>
<dbReference type="SUPFAM" id="SSF160240">
    <property type="entry name" value="Cation efflux protein cytoplasmic domain-like"/>
    <property type="match status" value="1"/>
</dbReference>
<evidence type="ECO:0000256" key="5">
    <source>
        <dbReference type="ARBA" id="ARBA00022989"/>
    </source>
</evidence>
<dbReference type="PANTHER" id="PTHR43840:SF15">
    <property type="entry name" value="MITOCHONDRIAL METAL TRANSPORTER 1-RELATED"/>
    <property type="match status" value="1"/>
</dbReference>
<dbReference type="Proteomes" id="UP000297597">
    <property type="component" value="Unassembled WGS sequence"/>
</dbReference>
<evidence type="ECO:0000256" key="4">
    <source>
        <dbReference type="ARBA" id="ARBA00022692"/>
    </source>
</evidence>
<keyword evidence="6 7" id="KW-0472">Membrane</keyword>
<evidence type="ECO:0000256" key="2">
    <source>
        <dbReference type="ARBA" id="ARBA00008114"/>
    </source>
</evidence>
<dbReference type="InterPro" id="IPR027470">
    <property type="entry name" value="Cation_efflux_CTD"/>
</dbReference>
<gene>
    <name evidence="10" type="primary">fieF_2</name>
    <name evidence="10" type="ORF">Pmgp_03145</name>
</gene>
<feature type="transmembrane region" description="Helical" evidence="7">
    <location>
        <begin position="106"/>
        <end position="126"/>
    </location>
</feature>
<dbReference type="InterPro" id="IPR050291">
    <property type="entry name" value="CDF_Transporter"/>
</dbReference>
<feature type="transmembrane region" description="Helical" evidence="7">
    <location>
        <begin position="76"/>
        <end position="94"/>
    </location>
</feature>
<dbReference type="GO" id="GO:0015341">
    <property type="term" value="F:zinc efflux antiporter activity"/>
    <property type="evidence" value="ECO:0007669"/>
    <property type="project" value="TreeGrafter"/>
</dbReference>
<dbReference type="OrthoDB" id="9806522at2"/>